<name>A0ABY4EBJ0_VITST</name>
<dbReference type="SUPFAM" id="SSF46689">
    <property type="entry name" value="Homeodomain-like"/>
    <property type="match status" value="1"/>
</dbReference>
<evidence type="ECO:0000313" key="7">
    <source>
        <dbReference type="Proteomes" id="UP000832034"/>
    </source>
</evidence>
<reference evidence="6" key="1">
    <citation type="submission" date="2021-12" db="EMBL/GenBank/DDBJ databases">
        <authorList>
            <person name="Veyrier F.J."/>
        </authorList>
    </citation>
    <scope>NUCLEOTIDE SEQUENCE</scope>
    <source>
        <strain evidence="6">SAG 1488-6</strain>
    </source>
</reference>
<feature type="domain" description="HTH araC/xylS-type" evidence="5">
    <location>
        <begin position="183"/>
        <end position="260"/>
    </location>
</feature>
<keyword evidence="2" id="KW-0238">DNA-binding</keyword>
<dbReference type="PROSITE" id="PS00041">
    <property type="entry name" value="HTH_ARAC_FAMILY_1"/>
    <property type="match status" value="1"/>
</dbReference>
<dbReference type="SMART" id="SM00342">
    <property type="entry name" value="HTH_ARAC"/>
    <property type="match status" value="1"/>
</dbReference>
<dbReference type="InterPro" id="IPR009057">
    <property type="entry name" value="Homeodomain-like_sf"/>
</dbReference>
<protein>
    <submittedName>
        <fullName evidence="6">Helix-turn-helix transcriptional regulator</fullName>
    </submittedName>
</protein>
<evidence type="ECO:0000256" key="2">
    <source>
        <dbReference type="ARBA" id="ARBA00023125"/>
    </source>
</evidence>
<evidence type="ECO:0000256" key="3">
    <source>
        <dbReference type="ARBA" id="ARBA00023159"/>
    </source>
</evidence>
<keyword evidence="3" id="KW-0010">Activator</keyword>
<dbReference type="InterPro" id="IPR020449">
    <property type="entry name" value="Tscrpt_reg_AraC-type_HTH"/>
</dbReference>
<dbReference type="SUPFAM" id="SSF51182">
    <property type="entry name" value="RmlC-like cupins"/>
    <property type="match status" value="1"/>
</dbReference>
<evidence type="ECO:0000313" key="6">
    <source>
        <dbReference type="EMBL" id="UOO93114.1"/>
    </source>
</evidence>
<dbReference type="PANTHER" id="PTHR11019:SF199">
    <property type="entry name" value="HTH-TYPE TRANSCRIPTIONAL REGULATOR NIMR"/>
    <property type="match status" value="1"/>
</dbReference>
<dbReference type="Pfam" id="PF02311">
    <property type="entry name" value="AraC_binding"/>
    <property type="match status" value="1"/>
</dbReference>
<reference evidence="6" key="2">
    <citation type="journal article" date="2022" name="Res Sq">
        <title>Evolution of multicellular longitudinally dividing oral cavity symbionts (Neisseriaceae).</title>
        <authorList>
            <person name="Nyongesa S."/>
            <person name="Weber P."/>
            <person name="Bernet E."/>
            <person name="Pullido F."/>
            <person name="Nieckarz M."/>
            <person name="Delaby M."/>
            <person name="Nieves C."/>
            <person name="Viehboeck T."/>
            <person name="Krause N."/>
            <person name="Rivera-Millot A."/>
            <person name="Nakamura A."/>
            <person name="Vischer N."/>
            <person name="VanNieuwenhze M."/>
            <person name="Brun Y."/>
            <person name="Cava F."/>
            <person name="Bulgheresi S."/>
            <person name="Veyrier F."/>
        </authorList>
    </citation>
    <scope>NUCLEOTIDE SEQUENCE</scope>
    <source>
        <strain evidence="6">SAG 1488-6</strain>
    </source>
</reference>
<dbReference type="RefSeq" id="WP_019958774.1">
    <property type="nucleotide sequence ID" value="NZ_CP091512.1"/>
</dbReference>
<evidence type="ECO:0000256" key="1">
    <source>
        <dbReference type="ARBA" id="ARBA00023015"/>
    </source>
</evidence>
<dbReference type="EMBL" id="CP091512">
    <property type="protein sequence ID" value="UOO93114.1"/>
    <property type="molecule type" value="Genomic_DNA"/>
</dbReference>
<dbReference type="InterPro" id="IPR003313">
    <property type="entry name" value="AraC-bd"/>
</dbReference>
<keyword evidence="7" id="KW-1185">Reference proteome</keyword>
<sequence>MSHLYHYLHHTKNSSQTHCVSATLVQAQDCDYESPEHAHEQGQLVLALAGGVRCVINGQVWMVPPQAAVWIPPHHVHTNYVTHNAQVCMVFVAAQTPLTTIPAGVLAVSALLRELLLRLVNLQAAAEVDVAYQHHLVALLLLELQAAPTQAFAIPVLQHERLQVLYQVLLREPNHAGSSVYWAQKLAMSERNLSRLVKQDTGLSFARWRQQVQLLHALLQLAAGKSVQQVSMDLGYESVSAFITVFKKRLGMTPKRYVLSQHVGD</sequence>
<evidence type="ECO:0000259" key="5">
    <source>
        <dbReference type="PROSITE" id="PS01124"/>
    </source>
</evidence>
<gene>
    <name evidence="6" type="ORF">LVJ81_03530</name>
</gene>
<dbReference type="Pfam" id="PF12833">
    <property type="entry name" value="HTH_18"/>
    <property type="match status" value="1"/>
</dbReference>
<dbReference type="InterPro" id="IPR018062">
    <property type="entry name" value="HTH_AraC-typ_CS"/>
</dbReference>
<dbReference type="InterPro" id="IPR018060">
    <property type="entry name" value="HTH_AraC"/>
</dbReference>
<dbReference type="Proteomes" id="UP000832034">
    <property type="component" value="Chromosome"/>
</dbReference>
<dbReference type="Gene3D" id="2.60.120.10">
    <property type="entry name" value="Jelly Rolls"/>
    <property type="match status" value="1"/>
</dbReference>
<dbReference type="PRINTS" id="PR00032">
    <property type="entry name" value="HTHARAC"/>
</dbReference>
<dbReference type="PROSITE" id="PS01124">
    <property type="entry name" value="HTH_ARAC_FAMILY_2"/>
    <property type="match status" value="1"/>
</dbReference>
<keyword evidence="1" id="KW-0805">Transcription regulation</keyword>
<proteinExistence type="predicted"/>
<dbReference type="InterPro" id="IPR011051">
    <property type="entry name" value="RmlC_Cupin_sf"/>
</dbReference>
<dbReference type="Gene3D" id="1.10.10.60">
    <property type="entry name" value="Homeodomain-like"/>
    <property type="match status" value="1"/>
</dbReference>
<evidence type="ECO:0000256" key="4">
    <source>
        <dbReference type="ARBA" id="ARBA00023163"/>
    </source>
</evidence>
<dbReference type="PANTHER" id="PTHR11019">
    <property type="entry name" value="HTH-TYPE TRANSCRIPTIONAL REGULATOR NIMR"/>
    <property type="match status" value="1"/>
</dbReference>
<keyword evidence="4" id="KW-0804">Transcription</keyword>
<accession>A0ABY4EBJ0</accession>
<organism evidence="6 7">
    <name type="scientific">Vitreoscilla stercoraria</name>
    <dbReference type="NCBI Taxonomy" id="61"/>
    <lineage>
        <taxon>Bacteria</taxon>
        <taxon>Pseudomonadati</taxon>
        <taxon>Pseudomonadota</taxon>
        <taxon>Betaproteobacteria</taxon>
        <taxon>Neisseriales</taxon>
        <taxon>Neisseriaceae</taxon>
        <taxon>Vitreoscilla</taxon>
    </lineage>
</organism>
<dbReference type="InterPro" id="IPR014710">
    <property type="entry name" value="RmlC-like_jellyroll"/>
</dbReference>